<keyword evidence="4" id="KW-1185">Reference proteome</keyword>
<feature type="transmembrane region" description="Helical" evidence="2">
    <location>
        <begin position="325"/>
        <end position="346"/>
    </location>
</feature>
<dbReference type="EMBL" id="JAULSV010000001">
    <property type="protein sequence ID" value="KAK0655116.1"/>
    <property type="molecule type" value="Genomic_DNA"/>
</dbReference>
<keyword evidence="2" id="KW-0812">Transmembrane</keyword>
<keyword evidence="2" id="KW-1133">Transmembrane helix</keyword>
<gene>
    <name evidence="3" type="ORF">B0T16DRAFT_450855</name>
</gene>
<reference evidence="3" key="1">
    <citation type="submission" date="2023-06" db="EMBL/GenBank/DDBJ databases">
        <title>Genome-scale phylogeny and comparative genomics of the fungal order Sordariales.</title>
        <authorList>
            <consortium name="Lawrence Berkeley National Laboratory"/>
            <person name="Hensen N."/>
            <person name="Bonometti L."/>
            <person name="Westerberg I."/>
            <person name="Brannstrom I.O."/>
            <person name="Guillou S."/>
            <person name="Cros-Aarteil S."/>
            <person name="Calhoun S."/>
            <person name="Haridas S."/>
            <person name="Kuo A."/>
            <person name="Mondo S."/>
            <person name="Pangilinan J."/>
            <person name="Riley R."/>
            <person name="Labutti K."/>
            <person name="Andreopoulos B."/>
            <person name="Lipzen A."/>
            <person name="Chen C."/>
            <person name="Yanf M."/>
            <person name="Daum C."/>
            <person name="Ng V."/>
            <person name="Clum A."/>
            <person name="Steindorff A."/>
            <person name="Ohm R."/>
            <person name="Martin F."/>
            <person name="Silar P."/>
            <person name="Natvig D."/>
            <person name="Lalanne C."/>
            <person name="Gautier V."/>
            <person name="Ament-Velasquez S.L."/>
            <person name="Kruys A."/>
            <person name="Hutchinson M.I."/>
            <person name="Powell A.J."/>
            <person name="Barry K."/>
            <person name="Miller A.N."/>
            <person name="Grigoriev I.V."/>
            <person name="Debuchy R."/>
            <person name="Gladieux P."/>
            <person name="Thoren M.H."/>
            <person name="Johannesson H."/>
        </authorList>
    </citation>
    <scope>NUCLEOTIDE SEQUENCE</scope>
    <source>
        <strain evidence="3">SMH2532-1</strain>
    </source>
</reference>
<dbReference type="AlphaFoldDB" id="A0AA40CXK7"/>
<evidence type="ECO:0000256" key="1">
    <source>
        <dbReference type="SAM" id="MobiDB-lite"/>
    </source>
</evidence>
<feature type="compositionally biased region" description="Low complexity" evidence="1">
    <location>
        <begin position="511"/>
        <end position="539"/>
    </location>
</feature>
<dbReference type="Proteomes" id="UP001174936">
    <property type="component" value="Unassembled WGS sequence"/>
</dbReference>
<evidence type="ECO:0000313" key="4">
    <source>
        <dbReference type="Proteomes" id="UP001174936"/>
    </source>
</evidence>
<feature type="compositionally biased region" description="Low complexity" evidence="1">
    <location>
        <begin position="434"/>
        <end position="450"/>
    </location>
</feature>
<accession>A0AA40CXK7</accession>
<evidence type="ECO:0000313" key="3">
    <source>
        <dbReference type="EMBL" id="KAK0655116.1"/>
    </source>
</evidence>
<feature type="region of interest" description="Disordered" evidence="1">
    <location>
        <begin position="357"/>
        <end position="632"/>
    </location>
</feature>
<name>A0AA40CXK7_9PEZI</name>
<feature type="compositionally biased region" description="Polar residues" evidence="1">
    <location>
        <begin position="461"/>
        <end position="471"/>
    </location>
</feature>
<evidence type="ECO:0000256" key="2">
    <source>
        <dbReference type="SAM" id="Phobius"/>
    </source>
</evidence>
<proteinExistence type="predicted"/>
<feature type="compositionally biased region" description="Polar residues" evidence="1">
    <location>
        <begin position="493"/>
        <end position="509"/>
    </location>
</feature>
<feature type="compositionally biased region" description="Polar residues" evidence="1">
    <location>
        <begin position="409"/>
        <end position="428"/>
    </location>
</feature>
<sequence length="632" mass="66623">MVAALLPTPTTAPTLASASYGAILAPRVTTTGLYDYDSSCYNLDGLISCANMLSGCYGNILAATNYVDAANSCLCASGMPYLNCYANVLSTAGCYEDILGTVDWNSYMLDYFYSTCGTIPPSAMAQMSPPATVSLSFETVDIVTATGQPAPSEIVQPNYSGGELLKGECTKTDFTLVDAGSTVYFAGFNGCNGERPECCPWPVATTSAATTAGGTNQDTGNHIGFDFPQPQDSNQATLASCADDYYSISGGCCPVGYWLFTTEVGGQTPCYSSMNRVATPPTLTAGLEGNPTDTSKPTSAVVNIVWSMRYPVVDQSGGLSTAAKAGIGAGGGVAAILIGVLAICLWRSRRKNKKLEAEKKLNGGAAASIPPQGPQQPPMMQQAAIPNGQYTQYPQGMAPFPDPSRHGSIMTNGSASSPAPLVPQSTGTSYGGVSELSSQSGHGLLQSGVQFAGSPMPRSVSHASSNGTGSPSVPPSGNGYPAPIAEADEGHGQRQTQPLAAQGAQQGYSATPYELPQQPPQTQELPQPQMGQHPQFFPVPGQPPQPFYGAPGQQPQFYPQQQPPQVFYNPNQQPQPFYNQQQYQTPPHLQQQPYYNPNQQNMYQTPPHLVPEMSANREVDPPQEVAGSHVRQ</sequence>
<keyword evidence="2" id="KW-0472">Membrane</keyword>
<protein>
    <submittedName>
        <fullName evidence="3">Uncharacterized protein</fullName>
    </submittedName>
</protein>
<feature type="compositionally biased region" description="Low complexity" evidence="1">
    <location>
        <begin position="553"/>
        <end position="607"/>
    </location>
</feature>
<organism evidence="3 4">
    <name type="scientific">Cercophora newfieldiana</name>
    <dbReference type="NCBI Taxonomy" id="92897"/>
    <lineage>
        <taxon>Eukaryota</taxon>
        <taxon>Fungi</taxon>
        <taxon>Dikarya</taxon>
        <taxon>Ascomycota</taxon>
        <taxon>Pezizomycotina</taxon>
        <taxon>Sordariomycetes</taxon>
        <taxon>Sordariomycetidae</taxon>
        <taxon>Sordariales</taxon>
        <taxon>Lasiosphaeriaceae</taxon>
        <taxon>Cercophora</taxon>
    </lineage>
</organism>
<comment type="caution">
    <text evidence="3">The sequence shown here is derived from an EMBL/GenBank/DDBJ whole genome shotgun (WGS) entry which is preliminary data.</text>
</comment>